<dbReference type="Gene3D" id="3.30.160.60">
    <property type="entry name" value="Classic Zinc Finger"/>
    <property type="match status" value="1"/>
</dbReference>
<feature type="compositionally biased region" description="Low complexity" evidence="12">
    <location>
        <begin position="87"/>
        <end position="107"/>
    </location>
</feature>
<feature type="compositionally biased region" description="Low complexity" evidence="12">
    <location>
        <begin position="376"/>
        <end position="388"/>
    </location>
</feature>
<reference evidence="14" key="1">
    <citation type="journal article" date="2012" name="PLoS Genet.">
        <title>Comparative analysis of the genomes of two field isolates of the rice blast fungus Magnaporthe oryzae.</title>
        <authorList>
            <person name="Xue M."/>
            <person name="Yang J."/>
            <person name="Li Z."/>
            <person name="Hu S."/>
            <person name="Yao N."/>
            <person name="Dean R.A."/>
            <person name="Zhao W."/>
            <person name="Shen M."/>
            <person name="Zhang H."/>
            <person name="Li C."/>
            <person name="Liu L."/>
            <person name="Cao L."/>
            <person name="Xu X."/>
            <person name="Xing Y."/>
            <person name="Hsiang T."/>
            <person name="Zhang Z."/>
            <person name="Xu J.R."/>
            <person name="Peng Y.L."/>
        </authorList>
    </citation>
    <scope>NUCLEOTIDE SEQUENCE</scope>
    <source>
        <strain evidence="14">Y34</strain>
    </source>
</reference>
<keyword evidence="5" id="KW-0238">DNA-binding</keyword>
<feature type="compositionally biased region" description="Polar residues" evidence="12">
    <location>
        <begin position="146"/>
        <end position="158"/>
    </location>
</feature>
<dbReference type="GO" id="GO:0003677">
    <property type="term" value="F:DNA binding"/>
    <property type="evidence" value="ECO:0007669"/>
    <property type="project" value="UniProtKB-KW"/>
</dbReference>
<dbReference type="InterPro" id="IPR004827">
    <property type="entry name" value="bZIP"/>
</dbReference>
<evidence type="ECO:0000256" key="6">
    <source>
        <dbReference type="ARBA" id="ARBA00023159"/>
    </source>
</evidence>
<evidence type="ECO:0000256" key="12">
    <source>
        <dbReference type="SAM" id="MobiDB-lite"/>
    </source>
</evidence>
<dbReference type="SUPFAM" id="SSF57959">
    <property type="entry name" value="Leucine zipper domain"/>
    <property type="match status" value="1"/>
</dbReference>
<dbReference type="InterPro" id="IPR046347">
    <property type="entry name" value="bZIP_sf"/>
</dbReference>
<comment type="similarity">
    <text evidence="9">Belongs to the bZIP family. GCN4 subfamily.</text>
</comment>
<dbReference type="Pfam" id="PF00170">
    <property type="entry name" value="bZIP_1"/>
    <property type="match status" value="1"/>
</dbReference>
<protein>
    <recommendedName>
        <fullName evidence="10">Cross-pathway control protein 1</fullName>
    </recommendedName>
</protein>
<evidence type="ECO:0000256" key="2">
    <source>
        <dbReference type="ARBA" id="ARBA00011195"/>
    </source>
</evidence>
<feature type="region of interest" description="Disordered" evidence="12">
    <location>
        <begin position="376"/>
        <end position="441"/>
    </location>
</feature>
<dbReference type="PROSITE" id="PS50217">
    <property type="entry name" value="BZIP"/>
    <property type="match status" value="1"/>
</dbReference>
<keyword evidence="11" id="KW-0175">Coiled coil</keyword>
<dbReference type="Proteomes" id="UP000011086">
    <property type="component" value="Unassembled WGS sequence"/>
</dbReference>
<dbReference type="GO" id="GO:0005634">
    <property type="term" value="C:nucleus"/>
    <property type="evidence" value="ECO:0007669"/>
    <property type="project" value="UniProtKB-SubCell"/>
</dbReference>
<dbReference type="CDD" id="cd12193">
    <property type="entry name" value="bZIP_GCN4"/>
    <property type="match status" value="1"/>
</dbReference>
<keyword evidence="3" id="KW-0028">Amino-acid biosynthesis</keyword>
<evidence type="ECO:0000256" key="10">
    <source>
        <dbReference type="ARBA" id="ARBA00073680"/>
    </source>
</evidence>
<keyword evidence="4" id="KW-0805">Transcription regulation</keyword>
<feature type="coiled-coil region" evidence="11">
    <location>
        <begin position="458"/>
        <end position="485"/>
    </location>
</feature>
<proteinExistence type="inferred from homology"/>
<dbReference type="FunFam" id="3.30.160.60:FF:001491">
    <property type="entry name" value="Cross-pathway control protein A"/>
    <property type="match status" value="1"/>
</dbReference>
<feature type="region of interest" description="Disordered" evidence="12">
    <location>
        <begin position="202"/>
        <end position="221"/>
    </location>
</feature>
<dbReference type="GO" id="GO:0008652">
    <property type="term" value="P:amino acid biosynthetic process"/>
    <property type="evidence" value="ECO:0007669"/>
    <property type="project" value="UniProtKB-KW"/>
</dbReference>
<accession>A0AA97NYL3</accession>
<keyword evidence="7" id="KW-0804">Transcription</keyword>
<evidence type="ECO:0000256" key="4">
    <source>
        <dbReference type="ARBA" id="ARBA00023015"/>
    </source>
</evidence>
<keyword evidence="6" id="KW-0010">Activator</keyword>
<evidence type="ECO:0000256" key="11">
    <source>
        <dbReference type="SAM" id="Coils"/>
    </source>
</evidence>
<dbReference type="AlphaFoldDB" id="A0AA97NYL3"/>
<comment type="subunit">
    <text evidence="2">Binds DNA as a dimer.</text>
</comment>
<feature type="region of interest" description="Disordered" evidence="12">
    <location>
        <begin position="85"/>
        <end position="109"/>
    </location>
</feature>
<evidence type="ECO:0000256" key="9">
    <source>
        <dbReference type="ARBA" id="ARBA00061302"/>
    </source>
</evidence>
<dbReference type="PROSITE" id="PS00036">
    <property type="entry name" value="BZIP_BASIC"/>
    <property type="match status" value="1"/>
</dbReference>
<evidence type="ECO:0000256" key="5">
    <source>
        <dbReference type="ARBA" id="ARBA00023125"/>
    </source>
</evidence>
<sequence length="493" mass="52305">MALKSTPDHFWLSVEKVQHKSLSRWVTPSAMGCQPAGGCACLVFHTDRFPPAKVDLKSSSASHSFGSSLFTTAAIPGLDAPVFTTDSQQSPWLPSSSPSLPASSAQQHYQHLPPQQDFVLFDTPRRSHQPSRSISQSSAIGSASRNHPSASPSTQNQRVAQIIQATGHSTTSTAFTNRLSTQFPKQFYASSAPNSTVALTADRARPARPPVPLFSQSTGNVTQIQTKMNNTSGKSSPSSSASPSPPASSSSQNLHSSCSDLGLDDFTAFGGGASAFPSPAMPGVFDIASTTASTMGTVSPQDLFLSDNFMSAPNSTALTTLTSPSLYNGSPDFGDSYDVSPNFVGNDLESAGESAWFPLFPQENTNVAAPQLPQELAAPTQQQQSPAAGSEDLEAAPSPAPRRKSGNSPTSSAGRHSSVSGVNARRRDKPLPPIVVEDPSDTVAMKRARNTLAARKSRERKAMRFEELEDKLEKLTAERDHFKNLAKQYGAPV</sequence>
<feature type="domain" description="BZIP" evidence="13">
    <location>
        <begin position="446"/>
        <end position="484"/>
    </location>
</feature>
<evidence type="ECO:0000256" key="3">
    <source>
        <dbReference type="ARBA" id="ARBA00022605"/>
    </source>
</evidence>
<evidence type="ECO:0000256" key="8">
    <source>
        <dbReference type="ARBA" id="ARBA00023242"/>
    </source>
</evidence>
<evidence type="ECO:0000256" key="1">
    <source>
        <dbReference type="ARBA" id="ARBA00004123"/>
    </source>
</evidence>
<keyword evidence="8" id="KW-0539">Nucleus</keyword>
<evidence type="ECO:0000313" key="14">
    <source>
        <dbReference type="EMBL" id="ELQ38751.1"/>
    </source>
</evidence>
<gene>
    <name evidence="14" type="ORF">OOU_Y34scaffold00528g43</name>
</gene>
<feature type="region of interest" description="Disordered" evidence="12">
    <location>
        <begin position="227"/>
        <end position="256"/>
    </location>
</feature>
<feature type="compositionally biased region" description="Low complexity" evidence="12">
    <location>
        <begin position="235"/>
        <end position="251"/>
    </location>
</feature>
<feature type="compositionally biased region" description="Polar residues" evidence="12">
    <location>
        <begin position="406"/>
        <end position="421"/>
    </location>
</feature>
<comment type="subcellular location">
    <subcellularLocation>
        <location evidence="1">Nucleus</location>
    </subcellularLocation>
</comment>
<feature type="compositionally biased region" description="Low complexity" evidence="12">
    <location>
        <begin position="130"/>
        <end position="145"/>
    </location>
</feature>
<name>A0AA97NYL3_PYRO3</name>
<dbReference type="GO" id="GO:0003700">
    <property type="term" value="F:DNA-binding transcription factor activity"/>
    <property type="evidence" value="ECO:0007669"/>
    <property type="project" value="InterPro"/>
</dbReference>
<evidence type="ECO:0000259" key="13">
    <source>
        <dbReference type="PROSITE" id="PS50217"/>
    </source>
</evidence>
<dbReference type="EMBL" id="JH793541">
    <property type="protein sequence ID" value="ELQ38751.1"/>
    <property type="molecule type" value="Genomic_DNA"/>
</dbReference>
<organism evidence="14">
    <name type="scientific">Pyricularia oryzae (strain Y34)</name>
    <name type="common">Rice blast fungus</name>
    <name type="synonym">Magnaporthe oryzae</name>
    <dbReference type="NCBI Taxonomy" id="1143189"/>
    <lineage>
        <taxon>Eukaryota</taxon>
        <taxon>Fungi</taxon>
        <taxon>Dikarya</taxon>
        <taxon>Ascomycota</taxon>
        <taxon>Pezizomycotina</taxon>
        <taxon>Sordariomycetes</taxon>
        <taxon>Sordariomycetidae</taxon>
        <taxon>Magnaporthales</taxon>
        <taxon>Pyriculariaceae</taxon>
        <taxon>Pyricularia</taxon>
    </lineage>
</organism>
<evidence type="ECO:0000256" key="7">
    <source>
        <dbReference type="ARBA" id="ARBA00023163"/>
    </source>
</evidence>
<feature type="region of interest" description="Disordered" evidence="12">
    <location>
        <begin position="124"/>
        <end position="158"/>
    </location>
</feature>